<gene>
    <name evidence="2" type="ORF">CBF37_09525</name>
</gene>
<dbReference type="RefSeq" id="WP_125984522.1">
    <property type="nucleotide sequence ID" value="NZ_NGJS01000016.1"/>
</dbReference>
<sequence length="124" mass="14522">MKKITTSRTINQRLVFSIISVTIIYLCSLFNPAYSLDKTVFYLFSVFNMVLTRLLYRLNVKGPAAFSIFFSVFVLYACFIQLSPLIYDIDSLVIGAWLAVIYSALYTFYLYTFRLLFRKPEEKE</sequence>
<reference evidence="2 3" key="1">
    <citation type="submission" date="2017-05" db="EMBL/GenBank/DDBJ databases">
        <title>Vagococcus spp. assemblies.</title>
        <authorList>
            <person name="Gulvik C.A."/>
        </authorList>
    </citation>
    <scope>NUCLEOTIDE SEQUENCE [LARGE SCALE GENOMIC DNA]</scope>
    <source>
        <strain evidence="2 3">SS1995</strain>
    </source>
</reference>
<evidence type="ECO:0000256" key="1">
    <source>
        <dbReference type="SAM" id="Phobius"/>
    </source>
</evidence>
<protein>
    <submittedName>
        <fullName evidence="2">Uncharacterized protein</fullName>
    </submittedName>
</protein>
<feature type="transmembrane region" description="Helical" evidence="1">
    <location>
        <begin position="12"/>
        <end position="34"/>
    </location>
</feature>
<keyword evidence="1" id="KW-0472">Membrane</keyword>
<dbReference type="AlphaFoldDB" id="A0A429ZVA3"/>
<name>A0A429ZVA3_9ENTE</name>
<dbReference type="Proteomes" id="UP000287857">
    <property type="component" value="Unassembled WGS sequence"/>
</dbReference>
<keyword evidence="1" id="KW-1133">Transmembrane helix</keyword>
<evidence type="ECO:0000313" key="2">
    <source>
        <dbReference type="EMBL" id="RST97603.1"/>
    </source>
</evidence>
<accession>A0A429ZVA3</accession>
<organism evidence="2 3">
    <name type="scientific">Vagococcus vulneris</name>
    <dbReference type="NCBI Taxonomy" id="1977869"/>
    <lineage>
        <taxon>Bacteria</taxon>
        <taxon>Bacillati</taxon>
        <taxon>Bacillota</taxon>
        <taxon>Bacilli</taxon>
        <taxon>Lactobacillales</taxon>
        <taxon>Enterococcaceae</taxon>
        <taxon>Vagococcus</taxon>
    </lineage>
</organism>
<comment type="caution">
    <text evidence="2">The sequence shown here is derived from an EMBL/GenBank/DDBJ whole genome shotgun (WGS) entry which is preliminary data.</text>
</comment>
<keyword evidence="3" id="KW-1185">Reference proteome</keyword>
<evidence type="ECO:0000313" key="3">
    <source>
        <dbReference type="Proteomes" id="UP000287857"/>
    </source>
</evidence>
<keyword evidence="1" id="KW-0812">Transmembrane</keyword>
<feature type="transmembrane region" description="Helical" evidence="1">
    <location>
        <begin position="68"/>
        <end position="87"/>
    </location>
</feature>
<feature type="transmembrane region" description="Helical" evidence="1">
    <location>
        <begin position="93"/>
        <end position="117"/>
    </location>
</feature>
<proteinExistence type="predicted"/>
<dbReference type="EMBL" id="NGJS01000016">
    <property type="protein sequence ID" value="RST97603.1"/>
    <property type="molecule type" value="Genomic_DNA"/>
</dbReference>
<feature type="transmembrane region" description="Helical" evidence="1">
    <location>
        <begin position="40"/>
        <end position="56"/>
    </location>
</feature>